<dbReference type="Pfam" id="PF06172">
    <property type="entry name" value="Cupin_5"/>
    <property type="match status" value="1"/>
</dbReference>
<comment type="caution">
    <text evidence="2">The sequence shown here is derived from an EMBL/GenBank/DDBJ whole genome shotgun (WGS) entry which is preliminary data.</text>
</comment>
<accession>A0ABQ1FDY2</accession>
<reference evidence="3" key="1">
    <citation type="journal article" date="2019" name="Int. J. Syst. Evol. Microbiol.">
        <title>The Global Catalogue of Microorganisms (GCM) 10K type strain sequencing project: providing services to taxonomists for standard genome sequencing and annotation.</title>
        <authorList>
            <consortium name="The Broad Institute Genomics Platform"/>
            <consortium name="The Broad Institute Genome Sequencing Center for Infectious Disease"/>
            <person name="Wu L."/>
            <person name="Ma J."/>
        </authorList>
    </citation>
    <scope>NUCLEOTIDE SEQUENCE [LARGE SCALE GENOMIC DNA]</scope>
    <source>
        <strain evidence="3">CGMCC 1.15043</strain>
    </source>
</reference>
<dbReference type="RefSeq" id="WP_189019110.1">
    <property type="nucleotide sequence ID" value="NZ_BMHE01000052.1"/>
</dbReference>
<dbReference type="Proteomes" id="UP000615455">
    <property type="component" value="Unassembled WGS sequence"/>
</dbReference>
<keyword evidence="3" id="KW-1185">Reference proteome</keyword>
<evidence type="ECO:0000259" key="1">
    <source>
        <dbReference type="Pfam" id="PF06172"/>
    </source>
</evidence>
<proteinExistence type="predicted"/>
<evidence type="ECO:0000313" key="3">
    <source>
        <dbReference type="Proteomes" id="UP000615455"/>
    </source>
</evidence>
<dbReference type="SUPFAM" id="SSF51182">
    <property type="entry name" value="RmlC-like cupins"/>
    <property type="match status" value="1"/>
</dbReference>
<dbReference type="EMBL" id="BMHE01000052">
    <property type="protein sequence ID" value="GGA07386.1"/>
    <property type="molecule type" value="Genomic_DNA"/>
</dbReference>
<dbReference type="Gene3D" id="2.60.120.10">
    <property type="entry name" value="Jelly Rolls"/>
    <property type="match status" value="1"/>
</dbReference>
<dbReference type="InterPro" id="IPR009327">
    <property type="entry name" value="Cupin_DUF985"/>
</dbReference>
<dbReference type="CDD" id="cd06121">
    <property type="entry name" value="cupin_YML079wp"/>
    <property type="match status" value="1"/>
</dbReference>
<organism evidence="2 3">
    <name type="scientific">Paenibacillus marchantiophytorum</name>
    <dbReference type="NCBI Taxonomy" id="1619310"/>
    <lineage>
        <taxon>Bacteria</taxon>
        <taxon>Bacillati</taxon>
        <taxon>Bacillota</taxon>
        <taxon>Bacilli</taxon>
        <taxon>Bacillales</taxon>
        <taxon>Paenibacillaceae</taxon>
        <taxon>Paenibacillus</taxon>
    </lineage>
</organism>
<dbReference type="PANTHER" id="PTHR33387:SF3">
    <property type="entry name" value="DUF985 DOMAIN-CONTAINING PROTEIN"/>
    <property type="match status" value="1"/>
</dbReference>
<sequence>MRNQIQTTSSFIELLDLKPHPEGGWYKEIWKANVQIPQESLGFPYSGPRHAATSIYFVLQPGEVSRWHTVLSEELWLWHAGSPLQLTLGGTSEHPQAEQDIILGSDVANGQQPQALVPSKAWQSARILGEEPVLVSCIVAPGFHFDDFHMIY</sequence>
<gene>
    <name evidence="2" type="ORF">GCM10008018_61430</name>
</gene>
<protein>
    <submittedName>
        <fullName evidence="2">Cupin</fullName>
    </submittedName>
</protein>
<evidence type="ECO:0000313" key="2">
    <source>
        <dbReference type="EMBL" id="GGA07386.1"/>
    </source>
</evidence>
<dbReference type="InterPro" id="IPR014710">
    <property type="entry name" value="RmlC-like_jellyroll"/>
</dbReference>
<dbReference type="InterPro" id="IPR039935">
    <property type="entry name" value="YML079W-like"/>
</dbReference>
<dbReference type="PANTHER" id="PTHR33387">
    <property type="entry name" value="RMLC-LIKE JELLY ROLL FOLD PROTEIN"/>
    <property type="match status" value="1"/>
</dbReference>
<feature type="domain" description="DUF985" evidence="1">
    <location>
        <begin position="10"/>
        <end position="150"/>
    </location>
</feature>
<dbReference type="InterPro" id="IPR011051">
    <property type="entry name" value="RmlC_Cupin_sf"/>
</dbReference>
<name>A0ABQ1FDY2_9BACL</name>